<feature type="compositionally biased region" description="Low complexity" evidence="20">
    <location>
        <begin position="469"/>
        <end position="478"/>
    </location>
</feature>
<dbReference type="NCBIfam" id="TIGR01458">
    <property type="entry name" value="HAD-SF-IIA-hyp3"/>
    <property type="match status" value="1"/>
</dbReference>
<name>A0A7I8V8F2_9ANNE</name>
<evidence type="ECO:0000256" key="10">
    <source>
        <dbReference type="ARBA" id="ARBA00022723"/>
    </source>
</evidence>
<dbReference type="InterPro" id="IPR023214">
    <property type="entry name" value="HAD_sf"/>
</dbReference>
<comment type="catalytic activity">
    <reaction evidence="17">
        <text>diphosphate + H2O = 2 phosphate + H(+)</text>
        <dbReference type="Rhea" id="RHEA:24576"/>
        <dbReference type="ChEBI" id="CHEBI:15377"/>
        <dbReference type="ChEBI" id="CHEBI:15378"/>
        <dbReference type="ChEBI" id="CHEBI:33019"/>
        <dbReference type="ChEBI" id="CHEBI:43474"/>
        <dbReference type="EC" id="3.6.1.1"/>
    </reaction>
</comment>
<feature type="coiled-coil region" evidence="19">
    <location>
        <begin position="650"/>
        <end position="677"/>
    </location>
</feature>
<dbReference type="FunFam" id="3.40.50.1000:FF:000051">
    <property type="entry name" value="Phospholysine phosphohistidine inorganic pyrophosphate phosphatase"/>
    <property type="match status" value="1"/>
</dbReference>
<keyword evidence="11" id="KW-0378">Hydrolase</keyword>
<evidence type="ECO:0000256" key="12">
    <source>
        <dbReference type="ARBA" id="ARBA00022842"/>
    </source>
</evidence>
<evidence type="ECO:0000256" key="19">
    <source>
        <dbReference type="SAM" id="Coils"/>
    </source>
</evidence>
<evidence type="ECO:0000256" key="14">
    <source>
        <dbReference type="ARBA" id="ARBA00023242"/>
    </source>
</evidence>
<dbReference type="GO" id="GO:0005634">
    <property type="term" value="C:nucleus"/>
    <property type="evidence" value="ECO:0007669"/>
    <property type="project" value="UniProtKB-SubCell"/>
</dbReference>
<dbReference type="Pfam" id="PF13344">
    <property type="entry name" value="Hydrolase_6"/>
    <property type="match status" value="1"/>
</dbReference>
<keyword evidence="7 18" id="KW-0489">Methyltransferase</keyword>
<organism evidence="22 23">
    <name type="scientific">Dimorphilus gyrociliatus</name>
    <dbReference type="NCBI Taxonomy" id="2664684"/>
    <lineage>
        <taxon>Eukaryota</taxon>
        <taxon>Metazoa</taxon>
        <taxon>Spiralia</taxon>
        <taxon>Lophotrochozoa</taxon>
        <taxon>Annelida</taxon>
        <taxon>Polychaeta</taxon>
        <taxon>Polychaeta incertae sedis</taxon>
        <taxon>Dinophilidae</taxon>
        <taxon>Dimorphilus</taxon>
    </lineage>
</organism>
<feature type="compositionally biased region" description="Low complexity" evidence="20">
    <location>
        <begin position="826"/>
        <end position="842"/>
    </location>
</feature>
<comment type="caution">
    <text evidence="22">The sequence shown here is derived from an EMBL/GenBank/DDBJ whole genome shotgun (WGS) entry which is preliminary data.</text>
</comment>
<feature type="compositionally biased region" description="Basic and acidic residues" evidence="20">
    <location>
        <begin position="855"/>
        <end position="877"/>
    </location>
</feature>
<keyword evidence="12" id="KW-0460">Magnesium</keyword>
<comment type="cofactor">
    <cofactor evidence="1">
        <name>Mg(2+)</name>
        <dbReference type="ChEBI" id="CHEBI:18420"/>
    </cofactor>
</comment>
<dbReference type="OrthoDB" id="426235at2759"/>
<feature type="coiled-coil region" evidence="19">
    <location>
        <begin position="576"/>
        <end position="617"/>
    </location>
</feature>
<feature type="region of interest" description="Disordered" evidence="20">
    <location>
        <begin position="376"/>
        <end position="478"/>
    </location>
</feature>
<feature type="compositionally biased region" description="Polar residues" evidence="20">
    <location>
        <begin position="960"/>
        <end position="985"/>
    </location>
</feature>
<keyword evidence="19" id="KW-0175">Coiled coil</keyword>
<feature type="compositionally biased region" description="Basic and acidic residues" evidence="20">
    <location>
        <begin position="441"/>
        <end position="451"/>
    </location>
</feature>
<dbReference type="EMBL" id="CAJFCJ010000002">
    <property type="protein sequence ID" value="CAD5111869.1"/>
    <property type="molecule type" value="Genomic_DNA"/>
</dbReference>
<comment type="function">
    <text evidence="18">Histone methyltransferase that specifically trimethylates histone H3 to form H3K79me3. This methylation is required for telomere silencing and for the pachytene checkpoint during the meiotic cell cycle by allowing the recruitment of RAD9 to double strand breaks. Nucleosomes are preferred as substrate compared to free histone.</text>
</comment>
<dbReference type="Pfam" id="PF13242">
    <property type="entry name" value="Hydrolase_like"/>
    <property type="match status" value="1"/>
</dbReference>
<evidence type="ECO:0000256" key="1">
    <source>
        <dbReference type="ARBA" id="ARBA00001946"/>
    </source>
</evidence>
<gene>
    <name evidence="22" type="ORF">DGYR_LOCUS1097</name>
</gene>
<dbReference type="GO" id="GO:0016791">
    <property type="term" value="F:phosphatase activity"/>
    <property type="evidence" value="ECO:0007669"/>
    <property type="project" value="InterPro"/>
</dbReference>
<evidence type="ECO:0000256" key="17">
    <source>
        <dbReference type="ARBA" id="ARBA00047820"/>
    </source>
</evidence>
<evidence type="ECO:0000256" key="15">
    <source>
        <dbReference type="ARBA" id="ARBA00037258"/>
    </source>
</evidence>
<feature type="region of interest" description="Disordered" evidence="20">
    <location>
        <begin position="792"/>
        <end position="901"/>
    </location>
</feature>
<comment type="similarity">
    <text evidence="18">Belongs to the class I-like SAM-binding methyltransferase superfamily. DOT1 family.</text>
</comment>
<keyword evidence="13 18" id="KW-0156">Chromatin regulator</keyword>
<keyword evidence="23" id="KW-1185">Reference proteome</keyword>
<keyword evidence="9 18" id="KW-0949">S-adenosyl-L-methionine</keyword>
<keyword evidence="10" id="KW-0479">Metal-binding</keyword>
<dbReference type="GO" id="GO:0004427">
    <property type="term" value="F:inorganic diphosphate phosphatase activity"/>
    <property type="evidence" value="ECO:0007669"/>
    <property type="project" value="UniProtKB-EC"/>
</dbReference>
<comment type="miscellaneous">
    <text evidence="18">In contrast to other lysine histone methyltransferases, it does not contain a SET domain, suggesting the existence of another mechanism for methylation of lysine residues of histones.</text>
</comment>
<dbReference type="PANTHER" id="PTHR21451:SF0">
    <property type="entry name" value="HISTONE-LYSINE N-METHYLTRANSFERASE, H3 LYSINE-79 SPECIFIC"/>
    <property type="match status" value="1"/>
</dbReference>
<dbReference type="InterPro" id="IPR006355">
    <property type="entry name" value="LHPP/HDHD2"/>
</dbReference>
<accession>A0A7I8V8F2</accession>
<dbReference type="GO" id="GO:0032259">
    <property type="term" value="P:methylation"/>
    <property type="evidence" value="ECO:0007669"/>
    <property type="project" value="UniProtKB-KW"/>
</dbReference>
<evidence type="ECO:0000256" key="7">
    <source>
        <dbReference type="ARBA" id="ARBA00022603"/>
    </source>
</evidence>
<dbReference type="Proteomes" id="UP000549394">
    <property type="component" value="Unassembled WGS sequence"/>
</dbReference>
<dbReference type="InterPro" id="IPR036412">
    <property type="entry name" value="HAD-like_sf"/>
</dbReference>
<evidence type="ECO:0000256" key="5">
    <source>
        <dbReference type="ARBA" id="ARBA00020987"/>
    </source>
</evidence>
<comment type="similarity">
    <text evidence="4">Belongs to the HAD-like hydrolase superfamily.</text>
</comment>
<keyword evidence="14 18" id="KW-0539">Nucleus</keyword>
<dbReference type="GO" id="GO:0140956">
    <property type="term" value="F:histone H3K79 trimethyltransferase activity"/>
    <property type="evidence" value="ECO:0007669"/>
    <property type="project" value="UniProtKB-EC"/>
</dbReference>
<dbReference type="Gene3D" id="1.10.260.60">
    <property type="match status" value="1"/>
</dbReference>
<dbReference type="GO" id="GO:0000077">
    <property type="term" value="P:DNA damage checkpoint signaling"/>
    <property type="evidence" value="ECO:0007669"/>
    <property type="project" value="TreeGrafter"/>
</dbReference>
<evidence type="ECO:0000313" key="22">
    <source>
        <dbReference type="EMBL" id="CAD5111869.1"/>
    </source>
</evidence>
<evidence type="ECO:0000256" key="9">
    <source>
        <dbReference type="ARBA" id="ARBA00022691"/>
    </source>
</evidence>
<dbReference type="NCBIfam" id="TIGR01460">
    <property type="entry name" value="HAD-SF-IIA"/>
    <property type="match status" value="1"/>
</dbReference>
<proteinExistence type="inferred from homology"/>
<reference evidence="22 23" key="1">
    <citation type="submission" date="2020-08" db="EMBL/GenBank/DDBJ databases">
        <authorList>
            <person name="Hejnol A."/>
        </authorList>
    </citation>
    <scope>NUCLEOTIDE SEQUENCE [LARGE SCALE GENOMIC DNA]</scope>
</reference>
<dbReference type="FunFam" id="3.40.50.150:FF:000033">
    <property type="entry name" value="Histone-lysine N-methyltransferase, H3 lysine-79 specific"/>
    <property type="match status" value="1"/>
</dbReference>
<evidence type="ECO:0000256" key="6">
    <source>
        <dbReference type="ARBA" id="ARBA00022490"/>
    </source>
</evidence>
<keyword evidence="6" id="KW-0963">Cytoplasm</keyword>
<comment type="function">
    <text evidence="15">Phosphatase that hydrolyzes imidodiphosphate, 3-phosphohistidine and 6-phospholysine. Has broad substrate specificity and can also hydrolyze inorganic diphosphate, but with lower efficiency.</text>
</comment>
<evidence type="ECO:0000256" key="20">
    <source>
        <dbReference type="SAM" id="MobiDB-lite"/>
    </source>
</evidence>
<feature type="region of interest" description="Disordered" evidence="20">
    <location>
        <begin position="959"/>
        <end position="995"/>
    </location>
</feature>
<evidence type="ECO:0000256" key="3">
    <source>
        <dbReference type="ARBA" id="ARBA00004496"/>
    </source>
</evidence>
<evidence type="ECO:0000259" key="21">
    <source>
        <dbReference type="PROSITE" id="PS51569"/>
    </source>
</evidence>
<evidence type="ECO:0000256" key="11">
    <source>
        <dbReference type="ARBA" id="ARBA00022801"/>
    </source>
</evidence>
<dbReference type="GO" id="GO:0005737">
    <property type="term" value="C:cytoplasm"/>
    <property type="evidence" value="ECO:0007669"/>
    <property type="project" value="UniProtKB-SubCell"/>
</dbReference>
<evidence type="ECO:0000256" key="8">
    <source>
        <dbReference type="ARBA" id="ARBA00022679"/>
    </source>
</evidence>
<dbReference type="InterPro" id="IPR029063">
    <property type="entry name" value="SAM-dependent_MTases_sf"/>
</dbReference>
<evidence type="ECO:0000256" key="4">
    <source>
        <dbReference type="ARBA" id="ARBA00007958"/>
    </source>
</evidence>
<dbReference type="Gene3D" id="3.40.50.150">
    <property type="entry name" value="Vaccinia Virus protein VP39"/>
    <property type="match status" value="1"/>
</dbReference>
<protein>
    <recommendedName>
        <fullName evidence="5 18">Histone-lysine N-methyltransferase, H3 lysine-79 specific</fullName>
        <ecNumber evidence="18">2.1.1.360</ecNumber>
    </recommendedName>
    <alternativeName>
        <fullName evidence="18">Histone H3-K79 methyltransferase</fullName>
    </alternativeName>
</protein>
<dbReference type="EC" id="2.1.1.360" evidence="18"/>
<keyword evidence="8 18" id="KW-0808">Transferase</keyword>
<dbReference type="Pfam" id="PF08123">
    <property type="entry name" value="DOT1"/>
    <property type="match status" value="1"/>
</dbReference>
<feature type="compositionally biased region" description="Basic and acidic residues" evidence="20">
    <location>
        <begin position="814"/>
        <end position="825"/>
    </location>
</feature>
<comment type="subcellular location">
    <subcellularLocation>
        <location evidence="3">Cytoplasm</location>
    </subcellularLocation>
    <subcellularLocation>
        <location evidence="2 18">Nucleus</location>
    </subcellularLocation>
</comment>
<sequence>MRYPMLLCPQIEDNEQRTEIKKSRRRGIGRLLVAFSVSSVYVNPLPPTDFAPFPRQLTFLILYRWVGKDVEELNVVTRNLISDCDIKSYESVKNLCDRYNKAIDRILQLRKGIARPSGTPLRPCNGLLKHILQQCYVRAVLEPEKLNQYEPFSPEVYGETSYELVEQMLKYIKKDFSDDCLFIDLGSGVGQVVLQVAASTTVKRCIGIEKAEYPSSCAINMQIEFRKWMSWFGKTFSEFEIIRGDFIDEQFRDSIREADVLFVNNFAFGPRVDLELKERFNDMKEGAKIVSSKAFCPLNFRINDRALKDVASILTVEELTPMSGNVSWTCKPVTFTLHTVNRSMLEDYFKGLKNPSMRQEEEKIVRKDRKGRVIGSYTNGVKLSGQVGEKQSNGDKSTSERRCSTSSTDGAKNDLFGPTTRRQWNEWVRSNTACQPSSNEDNERQENENRKKREKKDRKRSRRRPLLTVASKKVQANAQKKKALGMDALNLFHNHTLMSSQGGQQLDSFNCKVMTNHLKDAQSAPAQKEQNLPSVAVVPTHRPAIPVNQNLPPELVESIDQFYESQRQQAVEFFKYAQSEQYVEAVEQELKKEREKNNSLKQTLQKLEKQSELLTKDGLDKLKSRLSECHVNAQTPSEFLSKAKDIVTKFKCLNQKLDQEQQTVNKLDQERIKLLEMRKQEQKSIVSSGNLGLDQKPAINSKLSAGNPSLGDDHTKSQRERITMKLDIRQPDKVKVLGAKADTKAKKNPQNLTLVNDPYSFVDSETTVTKGRSSVKSDLPVLTQALLGKSPLNRIASATKRTSTSPIDPPPPIKEQKRPKTKDAPSRPSSSSSTLSADSNPSVPTSPRAKLLPRSKSDQDQLVDKVKDALLPHDRSKPAFAPLTNQSGTYLPPPPPHHPHPNIMPLLPPFFIPPYPSSLSSSYTSVAKKSNGMIKHPKQSPNGWEQVSSGLDVLFAASSERPTSSPNGEGLSNSLGSCSVGQSRSEVTDQDNDSTKYDKHFKKKLFMRQRQAAVQNTKQAKFKPKGKDYPRESDATDSLQLIKIFSPLPTFLFYATCRLEAALIDLSGTLHIDNEPTRNAVSSLHRLRESGVKVKFVTNTTKESLSSLYNRLINIGFSIDKNEIYTSLTAAKNYITENKIRPLLLLDDDAKKDFDGVVETEPNGVVVGLSPKSFNYDTLNKAFRLLLHGHPLIAIHKARYFKKADGLYLGPGPFVSALEYASNAKPILIGKPNESFFQEALSQLNCQANKTVMIGDDVHDDLEGASKIGMKSVLVKTGKYREKDECKIPNFRPTCIVNDFSESVEWIIDQNLL</sequence>
<dbReference type="SUPFAM" id="SSF53335">
    <property type="entry name" value="S-adenosyl-L-methionine-dependent methyltransferases"/>
    <property type="match status" value="1"/>
</dbReference>
<dbReference type="PANTHER" id="PTHR21451">
    <property type="entry name" value="HISTONE H3 METHYLTRANSFERASE"/>
    <property type="match status" value="1"/>
</dbReference>
<comment type="catalytic activity">
    <reaction evidence="16 18">
        <text>L-lysyl(79)-[histone H3] + 3 S-adenosyl-L-methionine = N(6),N(6),N(6)-trimethyl-L-lysyl(79)-[histone H3] + 3 S-adenosyl-L-homocysteine + 3 H(+)</text>
        <dbReference type="Rhea" id="RHEA:60328"/>
        <dbReference type="Rhea" id="RHEA-COMP:15549"/>
        <dbReference type="Rhea" id="RHEA-COMP:15552"/>
        <dbReference type="ChEBI" id="CHEBI:15378"/>
        <dbReference type="ChEBI" id="CHEBI:29969"/>
        <dbReference type="ChEBI" id="CHEBI:57856"/>
        <dbReference type="ChEBI" id="CHEBI:59789"/>
        <dbReference type="ChEBI" id="CHEBI:61961"/>
        <dbReference type="EC" id="2.1.1.360"/>
    </reaction>
</comment>
<dbReference type="PROSITE" id="PS51569">
    <property type="entry name" value="DOT1"/>
    <property type="match status" value="1"/>
</dbReference>
<evidence type="ECO:0000256" key="16">
    <source>
        <dbReference type="ARBA" id="ARBA00047770"/>
    </source>
</evidence>
<dbReference type="InterPro" id="IPR006357">
    <property type="entry name" value="HAD-SF_hydro_IIA"/>
</dbReference>
<evidence type="ECO:0000313" key="23">
    <source>
        <dbReference type="Proteomes" id="UP000549394"/>
    </source>
</evidence>
<evidence type="ECO:0000256" key="2">
    <source>
        <dbReference type="ARBA" id="ARBA00004123"/>
    </source>
</evidence>
<feature type="compositionally biased region" description="Basic residues" evidence="20">
    <location>
        <begin position="452"/>
        <end position="465"/>
    </location>
</feature>
<dbReference type="Gene3D" id="3.40.50.1000">
    <property type="entry name" value="HAD superfamily/HAD-like"/>
    <property type="match status" value="2"/>
</dbReference>
<dbReference type="GO" id="GO:0046872">
    <property type="term" value="F:metal ion binding"/>
    <property type="evidence" value="ECO:0007669"/>
    <property type="project" value="UniProtKB-KW"/>
</dbReference>
<dbReference type="InterPro" id="IPR025789">
    <property type="entry name" value="DOT1_dom"/>
</dbReference>
<dbReference type="SUPFAM" id="SSF56784">
    <property type="entry name" value="HAD-like"/>
    <property type="match status" value="1"/>
</dbReference>
<feature type="domain" description="DOT1" evidence="21">
    <location>
        <begin position="39"/>
        <end position="353"/>
    </location>
</feature>
<dbReference type="InterPro" id="IPR030445">
    <property type="entry name" value="H3-K79_meTrfase"/>
</dbReference>
<dbReference type="CDD" id="cd07509">
    <property type="entry name" value="HAD_PPase"/>
    <property type="match status" value="1"/>
</dbReference>
<evidence type="ECO:0000256" key="18">
    <source>
        <dbReference type="RuleBase" id="RU271113"/>
    </source>
</evidence>
<dbReference type="GO" id="GO:0006281">
    <property type="term" value="P:DNA repair"/>
    <property type="evidence" value="ECO:0007669"/>
    <property type="project" value="TreeGrafter"/>
</dbReference>
<evidence type="ECO:0000256" key="13">
    <source>
        <dbReference type="ARBA" id="ARBA00022853"/>
    </source>
</evidence>